<dbReference type="Gene3D" id="3.10.20.30">
    <property type="match status" value="1"/>
</dbReference>
<dbReference type="InterPro" id="IPR010035">
    <property type="entry name" value="Thi_S"/>
</dbReference>
<dbReference type="InterPro" id="IPR003749">
    <property type="entry name" value="ThiS/MoaD-like"/>
</dbReference>
<evidence type="ECO:0000313" key="2">
    <source>
        <dbReference type="Proteomes" id="UP000640274"/>
    </source>
</evidence>
<reference evidence="1" key="1">
    <citation type="submission" date="2020-12" db="EMBL/GenBank/DDBJ databases">
        <authorList>
            <person name="Huq M.A."/>
        </authorList>
    </citation>
    <scope>NUCLEOTIDE SEQUENCE</scope>
    <source>
        <strain evidence="1">MAHUQ-46</strain>
    </source>
</reference>
<dbReference type="InterPro" id="IPR016155">
    <property type="entry name" value="Mopterin_synth/thiamin_S_b"/>
</dbReference>
<dbReference type="SUPFAM" id="SSF54285">
    <property type="entry name" value="MoaD/ThiS"/>
    <property type="match status" value="1"/>
</dbReference>
<dbReference type="EMBL" id="JAELUP010000006">
    <property type="protein sequence ID" value="MBJ6360342.1"/>
    <property type="molecule type" value="Genomic_DNA"/>
</dbReference>
<dbReference type="Proteomes" id="UP000640274">
    <property type="component" value="Unassembled WGS sequence"/>
</dbReference>
<dbReference type="Pfam" id="PF02597">
    <property type="entry name" value="ThiS"/>
    <property type="match status" value="1"/>
</dbReference>
<sequence length="66" mass="6986">MELIINGQTQVLEPADTMEDVIKQLGLLGKPLVAEANGVVLTAEQWATTSVVPGMRIELVHFVGGG</sequence>
<dbReference type="PANTHER" id="PTHR34472:SF1">
    <property type="entry name" value="SULFUR CARRIER PROTEIN THIS"/>
    <property type="match status" value="1"/>
</dbReference>
<protein>
    <submittedName>
        <fullName evidence="1">Sulfur carrier protein ThiS</fullName>
    </submittedName>
</protein>
<dbReference type="PANTHER" id="PTHR34472">
    <property type="entry name" value="SULFUR CARRIER PROTEIN THIS"/>
    <property type="match status" value="1"/>
</dbReference>
<dbReference type="InterPro" id="IPR012675">
    <property type="entry name" value="Beta-grasp_dom_sf"/>
</dbReference>
<gene>
    <name evidence="1" type="primary">thiS</name>
    <name evidence="1" type="ORF">JFN88_03270</name>
</gene>
<dbReference type="AlphaFoldDB" id="A0A934MTR8"/>
<keyword evidence="2" id="KW-1185">Reference proteome</keyword>
<dbReference type="RefSeq" id="WP_199017862.1">
    <property type="nucleotide sequence ID" value="NZ_JAELUP010000006.1"/>
</dbReference>
<comment type="caution">
    <text evidence="1">The sequence shown here is derived from an EMBL/GenBank/DDBJ whole genome shotgun (WGS) entry which is preliminary data.</text>
</comment>
<dbReference type="NCBIfam" id="TIGR01683">
    <property type="entry name" value="thiS"/>
    <property type="match status" value="1"/>
</dbReference>
<dbReference type="CDD" id="cd00565">
    <property type="entry name" value="Ubl_ThiS"/>
    <property type="match status" value="1"/>
</dbReference>
<organism evidence="1 2">
    <name type="scientific">Paenibacillus roseus</name>
    <dbReference type="NCBI Taxonomy" id="2798579"/>
    <lineage>
        <taxon>Bacteria</taxon>
        <taxon>Bacillati</taxon>
        <taxon>Bacillota</taxon>
        <taxon>Bacilli</taxon>
        <taxon>Bacillales</taxon>
        <taxon>Paenibacillaceae</taxon>
        <taxon>Paenibacillus</taxon>
    </lineage>
</organism>
<evidence type="ECO:0000313" key="1">
    <source>
        <dbReference type="EMBL" id="MBJ6360342.1"/>
    </source>
</evidence>
<name>A0A934MTR8_9BACL</name>
<proteinExistence type="predicted"/>
<accession>A0A934MTR8</accession>